<name>A0ACB9AF47_CICIN</name>
<proteinExistence type="predicted"/>
<gene>
    <name evidence="1" type="ORF">L2E82_37664</name>
</gene>
<accession>A0ACB9AF47</accession>
<dbReference type="Proteomes" id="UP001055811">
    <property type="component" value="Linkage Group LG07"/>
</dbReference>
<reference evidence="2" key="1">
    <citation type="journal article" date="2022" name="Mol. Ecol. Resour.">
        <title>The genomes of chicory, endive, great burdock and yacon provide insights into Asteraceae palaeo-polyploidization history and plant inulin production.</title>
        <authorList>
            <person name="Fan W."/>
            <person name="Wang S."/>
            <person name="Wang H."/>
            <person name="Wang A."/>
            <person name="Jiang F."/>
            <person name="Liu H."/>
            <person name="Zhao H."/>
            <person name="Xu D."/>
            <person name="Zhang Y."/>
        </authorList>
    </citation>
    <scope>NUCLEOTIDE SEQUENCE [LARGE SCALE GENOMIC DNA]</scope>
    <source>
        <strain evidence="2">cv. Punajuju</strain>
    </source>
</reference>
<dbReference type="EMBL" id="CM042015">
    <property type="protein sequence ID" value="KAI3708492.1"/>
    <property type="molecule type" value="Genomic_DNA"/>
</dbReference>
<comment type="caution">
    <text evidence="1">The sequence shown here is derived from an EMBL/GenBank/DDBJ whole genome shotgun (WGS) entry which is preliminary data.</text>
</comment>
<sequence length="259" mass="27713">MLPITSLRVFIRASHIESSAMGSNKKEPLDISDIGASLSAAATTAVSAGDRAGLVNALKNVNCVNGGRCVLLPSRAPRPEFGSSLPVIVATQSVCSITTSSDSNGDGGISAKIGESRRLISNLDGQQETQLGELESKSGIGMELDSRLYLHTVTETKLLVDTSGGEKLHINRHDIIKKIIDINGKVIEEIKEGIGDPQSDDECCNSCEEVREAYRRKGCGMTNPDLIDQCKREGFPQKIKDKEGEGCNIYGPLEVNKVA</sequence>
<reference evidence="1 2" key="2">
    <citation type="journal article" date="2022" name="Mol. Ecol. Resour.">
        <title>The genomes of chicory, endive, great burdock and yacon provide insights into Asteraceae paleo-polyploidization history and plant inulin production.</title>
        <authorList>
            <person name="Fan W."/>
            <person name="Wang S."/>
            <person name="Wang H."/>
            <person name="Wang A."/>
            <person name="Jiang F."/>
            <person name="Liu H."/>
            <person name="Zhao H."/>
            <person name="Xu D."/>
            <person name="Zhang Y."/>
        </authorList>
    </citation>
    <scope>NUCLEOTIDE SEQUENCE [LARGE SCALE GENOMIC DNA]</scope>
    <source>
        <strain evidence="2">cv. Punajuju</strain>
        <tissue evidence="1">Leaves</tissue>
    </source>
</reference>
<keyword evidence="2" id="KW-1185">Reference proteome</keyword>
<protein>
    <submittedName>
        <fullName evidence="1">Uncharacterized protein</fullName>
    </submittedName>
</protein>
<evidence type="ECO:0000313" key="2">
    <source>
        <dbReference type="Proteomes" id="UP001055811"/>
    </source>
</evidence>
<evidence type="ECO:0000313" key="1">
    <source>
        <dbReference type="EMBL" id="KAI3708492.1"/>
    </source>
</evidence>
<organism evidence="1 2">
    <name type="scientific">Cichorium intybus</name>
    <name type="common">Chicory</name>
    <dbReference type="NCBI Taxonomy" id="13427"/>
    <lineage>
        <taxon>Eukaryota</taxon>
        <taxon>Viridiplantae</taxon>
        <taxon>Streptophyta</taxon>
        <taxon>Embryophyta</taxon>
        <taxon>Tracheophyta</taxon>
        <taxon>Spermatophyta</taxon>
        <taxon>Magnoliopsida</taxon>
        <taxon>eudicotyledons</taxon>
        <taxon>Gunneridae</taxon>
        <taxon>Pentapetalae</taxon>
        <taxon>asterids</taxon>
        <taxon>campanulids</taxon>
        <taxon>Asterales</taxon>
        <taxon>Asteraceae</taxon>
        <taxon>Cichorioideae</taxon>
        <taxon>Cichorieae</taxon>
        <taxon>Cichoriinae</taxon>
        <taxon>Cichorium</taxon>
    </lineage>
</organism>